<feature type="transmembrane region" description="Helical" evidence="1">
    <location>
        <begin position="28"/>
        <end position="47"/>
    </location>
</feature>
<gene>
    <name evidence="2" type="ORF">IC602_05250</name>
</gene>
<keyword evidence="1" id="KW-0472">Membrane</keyword>
<dbReference type="EMBL" id="JACWEZ010000002">
    <property type="protein sequence ID" value="MBD1222006.1"/>
    <property type="molecule type" value="Genomic_DNA"/>
</dbReference>
<evidence type="ECO:0000256" key="1">
    <source>
        <dbReference type="SAM" id="Phobius"/>
    </source>
</evidence>
<reference evidence="2 3" key="1">
    <citation type="submission" date="2020-09" db="EMBL/GenBank/DDBJ databases">
        <title>Draft Genome Sequences of Oil-Oxidizing Bacteria Halomonas titanicae, Marinobacter lutaoensis, and Virgibacillus halodenitrificans Isolated from Highly Saline Environments.</title>
        <authorList>
            <person name="Grouzdev D.S."/>
            <person name="Sokolova D.S."/>
            <person name="Semenova E.M."/>
            <person name="Borzenkov I.A."/>
            <person name="Bidzhieva S.K."/>
            <person name="Poltaraus A.B."/>
            <person name="Nazina T.N."/>
        </authorList>
    </citation>
    <scope>NUCLEOTIDE SEQUENCE [LARGE SCALE GENOMIC DNA]</scope>
    <source>
        <strain evidence="2 3">VKM B-3472D</strain>
    </source>
</reference>
<protein>
    <submittedName>
        <fullName evidence="2">Uncharacterized protein</fullName>
    </submittedName>
</protein>
<dbReference type="Proteomes" id="UP000621631">
    <property type="component" value="Unassembled WGS sequence"/>
</dbReference>
<evidence type="ECO:0000313" key="2">
    <source>
        <dbReference type="EMBL" id="MBD1222006.1"/>
    </source>
</evidence>
<feature type="transmembrane region" description="Helical" evidence="1">
    <location>
        <begin position="6"/>
        <end position="21"/>
    </location>
</feature>
<accession>A0ABR7VL51</accession>
<keyword evidence="1" id="KW-0812">Transmembrane</keyword>
<organism evidence="2 3">
    <name type="scientific">Virgibacillus halodenitrificans</name>
    <name type="common">Bacillus halodenitrificans</name>
    <dbReference type="NCBI Taxonomy" id="1482"/>
    <lineage>
        <taxon>Bacteria</taxon>
        <taxon>Bacillati</taxon>
        <taxon>Bacillota</taxon>
        <taxon>Bacilli</taxon>
        <taxon>Bacillales</taxon>
        <taxon>Bacillaceae</taxon>
        <taxon>Virgibacillus</taxon>
    </lineage>
</organism>
<keyword evidence="1" id="KW-1133">Transmembrane helix</keyword>
<sequence length="118" mass="13323">MHYTGIISIILLIIGLFFLAKRYSGKMIFVFFLALILLPTNLFANVYQSNFANGIYALEFQQDASNCEYDTNSSGIVEGNCKISIVNHSRDTVTFRVSIDQKLDPDSFNITDIINLKD</sequence>
<name>A0ABR7VL51_VIRHA</name>
<evidence type="ECO:0000313" key="3">
    <source>
        <dbReference type="Proteomes" id="UP000621631"/>
    </source>
</evidence>
<keyword evidence="3" id="KW-1185">Reference proteome</keyword>
<proteinExistence type="predicted"/>
<comment type="caution">
    <text evidence="2">The sequence shown here is derived from an EMBL/GenBank/DDBJ whole genome shotgun (WGS) entry which is preliminary data.</text>
</comment>